<dbReference type="EMBL" id="CABVHF010000003">
    <property type="protein sequence ID" value="VVM69306.1"/>
    <property type="molecule type" value="Genomic_DNA"/>
</dbReference>
<name>A0A5E6RM56_PSEFL</name>
<dbReference type="Proteomes" id="UP000399692">
    <property type="component" value="Unassembled WGS sequence"/>
</dbReference>
<evidence type="ECO:0000313" key="1">
    <source>
        <dbReference type="EMBL" id="VVM69306.1"/>
    </source>
</evidence>
<dbReference type="OrthoDB" id="7597037at2"/>
<reference evidence="1 2" key="1">
    <citation type="submission" date="2019-09" db="EMBL/GenBank/DDBJ databases">
        <authorList>
            <person name="Chandra G."/>
            <person name="Truman W A."/>
        </authorList>
    </citation>
    <scope>NUCLEOTIDE SEQUENCE [LARGE SCALE GENOMIC DNA]</scope>
    <source>
        <strain evidence="1">PS631</strain>
    </source>
</reference>
<accession>A0A5E6RM56</accession>
<dbReference type="AlphaFoldDB" id="A0A5E6RM56"/>
<organism evidence="1 2">
    <name type="scientific">Pseudomonas fluorescens</name>
    <dbReference type="NCBI Taxonomy" id="294"/>
    <lineage>
        <taxon>Bacteria</taxon>
        <taxon>Pseudomonadati</taxon>
        <taxon>Pseudomonadota</taxon>
        <taxon>Gammaproteobacteria</taxon>
        <taxon>Pseudomonadales</taxon>
        <taxon>Pseudomonadaceae</taxon>
        <taxon>Pseudomonas</taxon>
    </lineage>
</organism>
<proteinExistence type="predicted"/>
<evidence type="ECO:0000313" key="2">
    <source>
        <dbReference type="Proteomes" id="UP000399692"/>
    </source>
</evidence>
<dbReference type="RefSeq" id="WP_150569931.1">
    <property type="nucleotide sequence ID" value="NZ_CABVHF010000003.1"/>
</dbReference>
<sequence length="90" mass="10186">MNVDKYARSVTLNCPTCGGTSFESESNESLEVTCIGCARTLTRDELRRENEENIQEHLNEMKKDVMKDVAGDLRKQLQKAFKGSKGFLLK</sequence>
<gene>
    <name evidence="1" type="ORF">PS631_01720</name>
</gene>
<protein>
    <submittedName>
        <fullName evidence="1">Uncharacterized protein</fullName>
    </submittedName>
</protein>